<proteinExistence type="predicted"/>
<protein>
    <recommendedName>
        <fullName evidence="3">Glycosyltransferase family 2 protein</fullName>
    </recommendedName>
</protein>
<dbReference type="EMBL" id="QQWD01000007">
    <property type="protein sequence ID" value="REJ53557.1"/>
    <property type="molecule type" value="Genomic_DNA"/>
</dbReference>
<evidence type="ECO:0000313" key="1">
    <source>
        <dbReference type="EMBL" id="REJ53557.1"/>
    </source>
</evidence>
<sequence>MSKKTFCILEQGKLINEPCTIEKRELFTTEFSDFYRLNWATEDDPNAFITAKGVTWSEGRSLLYREVPKDYEYYIFIDDDVTFVADEGVDIPKKIKELLDEYHPIAGTFYDPKQWAFLPIKASYEEFISRKCFPISGYDAESQILSQSYADVILPAIYHGAHRTDWYLQWVCYQTFPLKQMCFTDIRVKNARSGGHSKIQKPQHYEPTEALFLFNRHAKKPYPLLKKKDDILKNNVEVFERLVDKTPIEFTLKDLAKVYDIGNTDFKIRQPTASSRYLYRKPWNRFVWKLVRKLTGEYKY</sequence>
<gene>
    <name evidence="1" type="ORF">DWQ51_07870</name>
</gene>
<reference evidence="1 2" key="1">
    <citation type="submission" date="2017-10" db="EMBL/GenBank/DDBJ databases">
        <title>A large-scale comparative metagenomic study reveals the eutrophication-driven functional interactions in six Microcystis-epibionts communities.</title>
        <authorList>
            <person name="Li Q."/>
            <person name="Lin F."/>
        </authorList>
    </citation>
    <scope>NUCLEOTIDE SEQUENCE [LARGE SCALE GENOMIC DNA]</scope>
    <source>
        <strain evidence="1">TW10</strain>
    </source>
</reference>
<name>A0A3E0M247_9CHRO</name>
<organism evidence="1 2">
    <name type="scientific">Microcystis wesenbergii TW10</name>
    <dbReference type="NCBI Taxonomy" id="2060474"/>
    <lineage>
        <taxon>Bacteria</taxon>
        <taxon>Bacillati</taxon>
        <taxon>Cyanobacteriota</taxon>
        <taxon>Cyanophyceae</taxon>
        <taxon>Oscillatoriophycideae</taxon>
        <taxon>Chroococcales</taxon>
        <taxon>Microcystaceae</taxon>
        <taxon>Microcystis</taxon>
    </lineage>
</organism>
<evidence type="ECO:0008006" key="3">
    <source>
        <dbReference type="Google" id="ProtNLM"/>
    </source>
</evidence>
<evidence type="ECO:0000313" key="2">
    <source>
        <dbReference type="Proteomes" id="UP000257002"/>
    </source>
</evidence>
<dbReference type="Proteomes" id="UP000257002">
    <property type="component" value="Unassembled WGS sequence"/>
</dbReference>
<comment type="caution">
    <text evidence="1">The sequence shown here is derived from an EMBL/GenBank/DDBJ whole genome shotgun (WGS) entry which is preliminary data.</text>
</comment>
<accession>A0A3E0M247</accession>
<dbReference type="AlphaFoldDB" id="A0A3E0M247"/>